<dbReference type="AlphaFoldDB" id="A0ABD0LBE1"/>
<accession>A0ABD0LBE1</accession>
<proteinExistence type="inferred from homology"/>
<dbReference type="Pfam" id="PF14975">
    <property type="entry name" value="DUF4512"/>
    <property type="match status" value="1"/>
</dbReference>
<dbReference type="PANTHER" id="PTHR13456">
    <property type="entry name" value="UPF0729 PROTEIN C18ORF32"/>
    <property type="match status" value="1"/>
</dbReference>
<dbReference type="PANTHER" id="PTHR13456:SF0">
    <property type="entry name" value="UPF0729 PROTEIN C18ORF32"/>
    <property type="match status" value="1"/>
</dbReference>
<protein>
    <recommendedName>
        <fullName evidence="5">CR032 protein</fullName>
    </recommendedName>
</protein>
<evidence type="ECO:0000256" key="2">
    <source>
        <dbReference type="SAM" id="MobiDB-lite"/>
    </source>
</evidence>
<evidence type="ECO:0008006" key="5">
    <source>
        <dbReference type="Google" id="ProtNLM"/>
    </source>
</evidence>
<dbReference type="EMBL" id="JACVVK020000063">
    <property type="protein sequence ID" value="KAK7496862.1"/>
    <property type="molecule type" value="Genomic_DNA"/>
</dbReference>
<sequence length="89" mass="9655">MVCIPCIVIPFVLWFFHKYIQPYIAKIWNPWKKVEGAHTGEGDASKPLQCPLRSKEPPSETTGESSSGMANGVASGHAEIAGGGDKKRD</sequence>
<feature type="compositionally biased region" description="Low complexity" evidence="2">
    <location>
        <begin position="59"/>
        <end position="68"/>
    </location>
</feature>
<evidence type="ECO:0000313" key="4">
    <source>
        <dbReference type="Proteomes" id="UP001519460"/>
    </source>
</evidence>
<evidence type="ECO:0000313" key="3">
    <source>
        <dbReference type="EMBL" id="KAK7496862.1"/>
    </source>
</evidence>
<comment type="similarity">
    <text evidence="1">Belongs to the UPF0729 family.</text>
</comment>
<gene>
    <name evidence="3" type="ORF">BaRGS_00011842</name>
</gene>
<reference evidence="3 4" key="1">
    <citation type="journal article" date="2023" name="Sci. Data">
        <title>Genome assembly of the Korean intertidal mud-creeper Batillaria attramentaria.</title>
        <authorList>
            <person name="Patra A.K."/>
            <person name="Ho P.T."/>
            <person name="Jun S."/>
            <person name="Lee S.J."/>
            <person name="Kim Y."/>
            <person name="Won Y.J."/>
        </authorList>
    </citation>
    <scope>NUCLEOTIDE SEQUENCE [LARGE SCALE GENOMIC DNA]</scope>
    <source>
        <strain evidence="3">Wonlab-2016</strain>
    </source>
</reference>
<keyword evidence="4" id="KW-1185">Reference proteome</keyword>
<feature type="region of interest" description="Disordered" evidence="2">
    <location>
        <begin position="36"/>
        <end position="89"/>
    </location>
</feature>
<evidence type="ECO:0000256" key="1">
    <source>
        <dbReference type="ARBA" id="ARBA00007959"/>
    </source>
</evidence>
<comment type="caution">
    <text evidence="3">The sequence shown here is derived from an EMBL/GenBank/DDBJ whole genome shotgun (WGS) entry which is preliminary data.</text>
</comment>
<organism evidence="3 4">
    <name type="scientific">Batillaria attramentaria</name>
    <dbReference type="NCBI Taxonomy" id="370345"/>
    <lineage>
        <taxon>Eukaryota</taxon>
        <taxon>Metazoa</taxon>
        <taxon>Spiralia</taxon>
        <taxon>Lophotrochozoa</taxon>
        <taxon>Mollusca</taxon>
        <taxon>Gastropoda</taxon>
        <taxon>Caenogastropoda</taxon>
        <taxon>Sorbeoconcha</taxon>
        <taxon>Cerithioidea</taxon>
        <taxon>Batillariidae</taxon>
        <taxon>Batillaria</taxon>
    </lineage>
</organism>
<dbReference type="Proteomes" id="UP001519460">
    <property type="component" value="Unassembled WGS sequence"/>
</dbReference>
<dbReference type="InterPro" id="IPR026776">
    <property type="entry name" value="UPF0729_C18orf32-like"/>
</dbReference>
<name>A0ABD0LBE1_9CAEN</name>